<keyword evidence="3" id="KW-1185">Reference proteome</keyword>
<dbReference type="AlphaFoldDB" id="A0AAN8LZV4"/>
<dbReference type="Proteomes" id="UP001356427">
    <property type="component" value="Unassembled WGS sequence"/>
</dbReference>
<organism evidence="2 3">
    <name type="scientific">Coregonus suidteri</name>
    <dbReference type="NCBI Taxonomy" id="861788"/>
    <lineage>
        <taxon>Eukaryota</taxon>
        <taxon>Metazoa</taxon>
        <taxon>Chordata</taxon>
        <taxon>Craniata</taxon>
        <taxon>Vertebrata</taxon>
        <taxon>Euteleostomi</taxon>
        <taxon>Actinopterygii</taxon>
        <taxon>Neopterygii</taxon>
        <taxon>Teleostei</taxon>
        <taxon>Protacanthopterygii</taxon>
        <taxon>Salmoniformes</taxon>
        <taxon>Salmonidae</taxon>
        <taxon>Coregoninae</taxon>
        <taxon>Coregonus</taxon>
    </lineage>
</organism>
<sequence>DYFTSSKHAQNKSLHNTGGVTRAVRKRRTRIAEHQTGQNDNNTQRPNVKQGNLYVTQSTQNN</sequence>
<accession>A0AAN8LZV4</accession>
<comment type="caution">
    <text evidence="2">The sequence shown here is derived from an EMBL/GenBank/DDBJ whole genome shotgun (WGS) entry which is preliminary data.</text>
</comment>
<proteinExistence type="predicted"/>
<evidence type="ECO:0000256" key="1">
    <source>
        <dbReference type="SAM" id="MobiDB-lite"/>
    </source>
</evidence>
<feature type="non-terminal residue" evidence="2">
    <location>
        <position position="1"/>
    </location>
</feature>
<feature type="region of interest" description="Disordered" evidence="1">
    <location>
        <begin position="1"/>
        <end position="62"/>
    </location>
</feature>
<gene>
    <name evidence="2" type="ORF">J4Q44_G00117880</name>
</gene>
<name>A0AAN8LZV4_9TELE</name>
<dbReference type="EMBL" id="JAGTTL010000009">
    <property type="protein sequence ID" value="KAK6318497.1"/>
    <property type="molecule type" value="Genomic_DNA"/>
</dbReference>
<reference evidence="2 3" key="1">
    <citation type="submission" date="2021-04" db="EMBL/GenBank/DDBJ databases">
        <authorList>
            <person name="De Guttry C."/>
            <person name="Zahm M."/>
            <person name="Klopp C."/>
            <person name="Cabau C."/>
            <person name="Louis A."/>
            <person name="Berthelot C."/>
            <person name="Parey E."/>
            <person name="Roest Crollius H."/>
            <person name="Montfort J."/>
            <person name="Robinson-Rechavi M."/>
            <person name="Bucao C."/>
            <person name="Bouchez O."/>
            <person name="Gislard M."/>
            <person name="Lluch J."/>
            <person name="Milhes M."/>
            <person name="Lampietro C."/>
            <person name="Lopez Roques C."/>
            <person name="Donnadieu C."/>
            <person name="Braasch I."/>
            <person name="Desvignes T."/>
            <person name="Postlethwait J."/>
            <person name="Bobe J."/>
            <person name="Wedekind C."/>
            <person name="Guiguen Y."/>
        </authorList>
    </citation>
    <scope>NUCLEOTIDE SEQUENCE [LARGE SCALE GENOMIC DNA]</scope>
    <source>
        <strain evidence="2">Cs_M1</strain>
        <tissue evidence="2">Blood</tissue>
    </source>
</reference>
<feature type="compositionally biased region" description="Polar residues" evidence="1">
    <location>
        <begin position="1"/>
        <end position="19"/>
    </location>
</feature>
<feature type="compositionally biased region" description="Polar residues" evidence="1">
    <location>
        <begin position="35"/>
        <end position="62"/>
    </location>
</feature>
<evidence type="ECO:0000313" key="3">
    <source>
        <dbReference type="Proteomes" id="UP001356427"/>
    </source>
</evidence>
<evidence type="ECO:0000313" key="2">
    <source>
        <dbReference type="EMBL" id="KAK6318497.1"/>
    </source>
</evidence>
<protein>
    <submittedName>
        <fullName evidence="2">Uncharacterized protein</fullName>
    </submittedName>
</protein>